<name>A0ABN8PC65_9CNID</name>
<evidence type="ECO:0000313" key="3">
    <source>
        <dbReference type="Proteomes" id="UP001159405"/>
    </source>
</evidence>
<evidence type="ECO:0000259" key="1">
    <source>
        <dbReference type="PROSITE" id="PS50800"/>
    </source>
</evidence>
<dbReference type="Proteomes" id="UP001159405">
    <property type="component" value="Unassembled WGS sequence"/>
</dbReference>
<proteinExistence type="predicted"/>
<feature type="domain" description="SAP" evidence="1">
    <location>
        <begin position="1"/>
        <end position="32"/>
    </location>
</feature>
<keyword evidence="3" id="KW-1185">Reference proteome</keyword>
<sequence length="106" mass="12167">MTVAELRAECLARALNDEGLKKDLQQNLKEQLKGLINEQDKSTEEIDLPQTLLDTLTELSGILYARPEERCTRGILRVHNQTFLHAIVCEEVIGKPQILSEKTFYW</sequence>
<dbReference type="Gene3D" id="1.10.720.30">
    <property type="entry name" value="SAP domain"/>
    <property type="match status" value="1"/>
</dbReference>
<dbReference type="Pfam" id="PF02037">
    <property type="entry name" value="SAP"/>
    <property type="match status" value="1"/>
</dbReference>
<dbReference type="EMBL" id="CALNXK010000063">
    <property type="protein sequence ID" value="CAH3139868.1"/>
    <property type="molecule type" value="Genomic_DNA"/>
</dbReference>
<dbReference type="InterPro" id="IPR036361">
    <property type="entry name" value="SAP_dom_sf"/>
</dbReference>
<reference evidence="2 3" key="1">
    <citation type="submission" date="2022-05" db="EMBL/GenBank/DDBJ databases">
        <authorList>
            <consortium name="Genoscope - CEA"/>
            <person name="William W."/>
        </authorList>
    </citation>
    <scope>NUCLEOTIDE SEQUENCE [LARGE SCALE GENOMIC DNA]</scope>
</reference>
<dbReference type="SMART" id="SM00513">
    <property type="entry name" value="SAP"/>
    <property type="match status" value="1"/>
</dbReference>
<protein>
    <recommendedName>
        <fullName evidence="1">SAP domain-containing protein</fullName>
    </recommendedName>
</protein>
<organism evidence="2 3">
    <name type="scientific">Porites lobata</name>
    <dbReference type="NCBI Taxonomy" id="104759"/>
    <lineage>
        <taxon>Eukaryota</taxon>
        <taxon>Metazoa</taxon>
        <taxon>Cnidaria</taxon>
        <taxon>Anthozoa</taxon>
        <taxon>Hexacorallia</taxon>
        <taxon>Scleractinia</taxon>
        <taxon>Fungiina</taxon>
        <taxon>Poritidae</taxon>
        <taxon>Porites</taxon>
    </lineage>
</organism>
<comment type="caution">
    <text evidence="2">The sequence shown here is derived from an EMBL/GenBank/DDBJ whole genome shotgun (WGS) entry which is preliminary data.</text>
</comment>
<dbReference type="SUPFAM" id="SSF68906">
    <property type="entry name" value="SAP domain"/>
    <property type="match status" value="1"/>
</dbReference>
<dbReference type="InterPro" id="IPR003034">
    <property type="entry name" value="SAP_dom"/>
</dbReference>
<gene>
    <name evidence="2" type="ORF">PLOB_00040880</name>
</gene>
<accession>A0ABN8PC65</accession>
<evidence type="ECO:0000313" key="2">
    <source>
        <dbReference type="EMBL" id="CAH3139868.1"/>
    </source>
</evidence>
<dbReference type="PROSITE" id="PS50800">
    <property type="entry name" value="SAP"/>
    <property type="match status" value="1"/>
</dbReference>